<protein>
    <recommendedName>
        <fullName evidence="4">DUF1326 domain-containing protein</fullName>
    </recommendedName>
</protein>
<evidence type="ECO:0000256" key="1">
    <source>
        <dbReference type="SAM" id="MobiDB-lite"/>
    </source>
</evidence>
<feature type="region of interest" description="Disordered" evidence="1">
    <location>
        <begin position="203"/>
        <end position="222"/>
    </location>
</feature>
<dbReference type="Pfam" id="PF07040">
    <property type="entry name" value="DUF1326"/>
    <property type="match status" value="1"/>
</dbReference>
<dbReference type="InterPro" id="IPR009758">
    <property type="entry name" value="DUF1326"/>
</dbReference>
<dbReference type="InterPro" id="IPR014581">
    <property type="entry name" value="UCP033303"/>
</dbReference>
<sequence>MNDDSRKKETIPNWHIAGDWFDICSCNVPCPCTFAQPPTGGACDAIFAYKIRTGHFGEVDMAGMNVVIIVAFTGDVWSGDKVAAGIFLDAAANPEQRQALELIFTGQVGGWMGHFIPSTLGTLRGIDFADITVAVDDSLEHWRVEIPEVVCASGEALTGPTADPSRRVQSWNPPGSEVGPTEAAVTWGKSIEGHWQAFGFSQDIPSGQNSKHIPFDWSGPDA</sequence>
<evidence type="ECO:0000313" key="2">
    <source>
        <dbReference type="EMBL" id="QDT96508.1"/>
    </source>
</evidence>
<organism evidence="2 3">
    <name type="scientific">Gimesia aquarii</name>
    <dbReference type="NCBI Taxonomy" id="2527964"/>
    <lineage>
        <taxon>Bacteria</taxon>
        <taxon>Pseudomonadati</taxon>
        <taxon>Planctomycetota</taxon>
        <taxon>Planctomycetia</taxon>
        <taxon>Planctomycetales</taxon>
        <taxon>Planctomycetaceae</taxon>
        <taxon>Gimesia</taxon>
    </lineage>
</organism>
<reference evidence="2 3" key="1">
    <citation type="submission" date="2019-03" db="EMBL/GenBank/DDBJ databases">
        <title>Deep-cultivation of Planctomycetes and their phenomic and genomic characterization uncovers novel biology.</title>
        <authorList>
            <person name="Wiegand S."/>
            <person name="Jogler M."/>
            <person name="Boedeker C."/>
            <person name="Pinto D."/>
            <person name="Vollmers J."/>
            <person name="Rivas-Marin E."/>
            <person name="Kohn T."/>
            <person name="Peeters S.H."/>
            <person name="Heuer A."/>
            <person name="Rast P."/>
            <person name="Oberbeckmann S."/>
            <person name="Bunk B."/>
            <person name="Jeske O."/>
            <person name="Meyerdierks A."/>
            <person name="Storesund J.E."/>
            <person name="Kallscheuer N."/>
            <person name="Luecker S."/>
            <person name="Lage O.M."/>
            <person name="Pohl T."/>
            <person name="Merkel B.J."/>
            <person name="Hornburger P."/>
            <person name="Mueller R.-W."/>
            <person name="Bruemmer F."/>
            <person name="Labrenz M."/>
            <person name="Spormann A.M."/>
            <person name="Op den Camp H."/>
            <person name="Overmann J."/>
            <person name="Amann R."/>
            <person name="Jetten M.S.M."/>
            <person name="Mascher T."/>
            <person name="Medema M.H."/>
            <person name="Devos D.P."/>
            <person name="Kaster A.-K."/>
            <person name="Ovreas L."/>
            <person name="Rohde M."/>
            <person name="Galperin M.Y."/>
            <person name="Jogler C."/>
        </authorList>
    </citation>
    <scope>NUCLEOTIDE SEQUENCE [LARGE SCALE GENOMIC DNA]</scope>
    <source>
        <strain evidence="2 3">V144</strain>
    </source>
</reference>
<evidence type="ECO:0008006" key="4">
    <source>
        <dbReference type="Google" id="ProtNLM"/>
    </source>
</evidence>
<name>A0A517VU24_9PLAN</name>
<proteinExistence type="predicted"/>
<evidence type="ECO:0000313" key="3">
    <source>
        <dbReference type="Proteomes" id="UP000318704"/>
    </source>
</evidence>
<dbReference type="KEGG" id="gaw:V144x_19650"/>
<gene>
    <name evidence="2" type="ORF">V144x_19650</name>
</gene>
<dbReference type="PIRSF" id="PIRSF033303">
    <property type="entry name" value="UCP033303"/>
    <property type="match status" value="1"/>
</dbReference>
<dbReference type="AlphaFoldDB" id="A0A517VU24"/>
<dbReference type="Proteomes" id="UP000318704">
    <property type="component" value="Chromosome"/>
</dbReference>
<dbReference type="RefSeq" id="WP_144984762.1">
    <property type="nucleotide sequence ID" value="NZ_CP037920.1"/>
</dbReference>
<dbReference type="EMBL" id="CP037920">
    <property type="protein sequence ID" value="QDT96508.1"/>
    <property type="molecule type" value="Genomic_DNA"/>
</dbReference>
<accession>A0A517VU24</accession>
<feature type="region of interest" description="Disordered" evidence="1">
    <location>
        <begin position="157"/>
        <end position="180"/>
    </location>
</feature>